<keyword evidence="5" id="KW-1185">Reference proteome</keyword>
<feature type="compositionally biased region" description="Basic and acidic residues" evidence="2">
    <location>
        <begin position="175"/>
        <end position="189"/>
    </location>
</feature>
<protein>
    <recommendedName>
        <fullName evidence="3">Sucrose phosphatase-like domain-containing protein</fullName>
    </recommendedName>
</protein>
<dbReference type="AlphaFoldDB" id="A0AAN9PYL8"/>
<gene>
    <name evidence="4" type="ORF">VNO77_37722</name>
</gene>
<name>A0AAN9PYL8_CANGL</name>
<keyword evidence="1" id="KW-0378">Hydrolase</keyword>
<evidence type="ECO:0000313" key="4">
    <source>
        <dbReference type="EMBL" id="KAK7313203.1"/>
    </source>
</evidence>
<dbReference type="InterPro" id="IPR006380">
    <property type="entry name" value="SPP-like_dom"/>
</dbReference>
<dbReference type="GO" id="GO:0016787">
    <property type="term" value="F:hydrolase activity"/>
    <property type="evidence" value="ECO:0007669"/>
    <property type="project" value="UniProtKB-KW"/>
</dbReference>
<dbReference type="PANTHER" id="PTHR46521:SF4">
    <property type="entry name" value="SUCROSE-PHOSPHATASE 2-RELATED"/>
    <property type="match status" value="1"/>
</dbReference>
<reference evidence="4 5" key="1">
    <citation type="submission" date="2024-01" db="EMBL/GenBank/DDBJ databases">
        <title>The genomes of 5 underutilized Papilionoideae crops provide insights into root nodulation and disease resistanc.</title>
        <authorList>
            <person name="Jiang F."/>
        </authorList>
    </citation>
    <scope>NUCLEOTIDE SEQUENCE [LARGE SCALE GENOMIC DNA]</scope>
    <source>
        <strain evidence="4">LVBAO_FW01</strain>
        <tissue evidence="4">Leaves</tissue>
    </source>
</reference>
<evidence type="ECO:0000313" key="5">
    <source>
        <dbReference type="Proteomes" id="UP001367508"/>
    </source>
</evidence>
<feature type="domain" description="Sucrose phosphatase-like" evidence="3">
    <location>
        <begin position="119"/>
        <end position="178"/>
    </location>
</feature>
<accession>A0AAN9PYL8</accession>
<evidence type="ECO:0000256" key="2">
    <source>
        <dbReference type="SAM" id="MobiDB-lite"/>
    </source>
</evidence>
<dbReference type="Pfam" id="PF05116">
    <property type="entry name" value="S6PP"/>
    <property type="match status" value="1"/>
</dbReference>
<dbReference type="Proteomes" id="UP001367508">
    <property type="component" value="Unassembled WGS sequence"/>
</dbReference>
<organism evidence="4 5">
    <name type="scientific">Canavalia gladiata</name>
    <name type="common">Sword bean</name>
    <name type="synonym">Dolichos gladiatus</name>
    <dbReference type="NCBI Taxonomy" id="3824"/>
    <lineage>
        <taxon>Eukaryota</taxon>
        <taxon>Viridiplantae</taxon>
        <taxon>Streptophyta</taxon>
        <taxon>Embryophyta</taxon>
        <taxon>Tracheophyta</taxon>
        <taxon>Spermatophyta</taxon>
        <taxon>Magnoliopsida</taxon>
        <taxon>eudicotyledons</taxon>
        <taxon>Gunneridae</taxon>
        <taxon>Pentapetalae</taxon>
        <taxon>rosids</taxon>
        <taxon>fabids</taxon>
        <taxon>Fabales</taxon>
        <taxon>Fabaceae</taxon>
        <taxon>Papilionoideae</taxon>
        <taxon>50 kb inversion clade</taxon>
        <taxon>NPAAA clade</taxon>
        <taxon>indigoferoid/millettioid clade</taxon>
        <taxon>Phaseoleae</taxon>
        <taxon>Canavalia</taxon>
    </lineage>
</organism>
<proteinExistence type="predicted"/>
<evidence type="ECO:0000256" key="1">
    <source>
        <dbReference type="ARBA" id="ARBA00022801"/>
    </source>
</evidence>
<comment type="caution">
    <text evidence="4">The sequence shown here is derived from an EMBL/GenBank/DDBJ whole genome shotgun (WGS) entry which is preliminary data.</text>
</comment>
<evidence type="ECO:0000259" key="3">
    <source>
        <dbReference type="Pfam" id="PF05116"/>
    </source>
</evidence>
<feature type="region of interest" description="Disordered" evidence="2">
    <location>
        <begin position="175"/>
        <end position="194"/>
    </location>
</feature>
<dbReference type="InterPro" id="IPR051518">
    <property type="entry name" value="Sucrose_Phosphatase"/>
</dbReference>
<dbReference type="EMBL" id="JAYMYQ010000009">
    <property type="protein sequence ID" value="KAK7313203.1"/>
    <property type="molecule type" value="Genomic_DNA"/>
</dbReference>
<sequence length="217" mass="25044">MLIDLGSRVKIKSLILSSKLNLDLPYVLTWTEPNWHGDSFSDFCSISDCDKSKFTLKVSIKRKKIRGISFTDTEEEAATNLDPIVVLTTRSIRLNFYFVLFPELSWELDIMDRLKSLPRLVFVSDLDHTMVDHHDTENSSLFRFNALWEAHYRHDPLLAFSAGRSPTLNQQLRKEKPMKQGYASDKDPSQDFAENGSVQCKGPWVLQWGRTPLCKFI</sequence>
<dbReference type="PANTHER" id="PTHR46521">
    <property type="entry name" value="SUCROSE-PHOSPHATASE 2-RELATED"/>
    <property type="match status" value="1"/>
</dbReference>